<feature type="transmembrane region" description="Helical" evidence="7">
    <location>
        <begin position="102"/>
        <end position="122"/>
    </location>
</feature>
<evidence type="ECO:0000256" key="3">
    <source>
        <dbReference type="ARBA" id="ARBA00022475"/>
    </source>
</evidence>
<evidence type="ECO:0000313" key="9">
    <source>
        <dbReference type="Proteomes" id="UP000251545"/>
    </source>
</evidence>
<dbReference type="GO" id="GO:0005886">
    <property type="term" value="C:plasma membrane"/>
    <property type="evidence" value="ECO:0007669"/>
    <property type="project" value="UniProtKB-SubCell"/>
</dbReference>
<name>A0A362X507_9FLAO</name>
<protein>
    <submittedName>
        <fullName evidence="8">Formate-dependent nitrite reductase membrane component NrfD</fullName>
    </submittedName>
</protein>
<keyword evidence="4 7" id="KW-0812">Transmembrane</keyword>
<organism evidence="8 9">
    <name type="scientific">Jejuia pallidilutea</name>
    <dbReference type="NCBI Taxonomy" id="504487"/>
    <lineage>
        <taxon>Bacteria</taxon>
        <taxon>Pseudomonadati</taxon>
        <taxon>Bacteroidota</taxon>
        <taxon>Flavobacteriia</taxon>
        <taxon>Flavobacteriales</taxon>
        <taxon>Flavobacteriaceae</taxon>
        <taxon>Jejuia</taxon>
    </lineage>
</organism>
<keyword evidence="3" id="KW-1003">Cell membrane</keyword>
<reference evidence="8 9" key="1">
    <citation type="submission" date="2018-02" db="EMBL/GenBank/DDBJ databases">
        <title>Genomic Encyclopedia of Archaeal and Bacterial Type Strains, Phase II (KMG-II): from individual species to whole genera.</title>
        <authorList>
            <person name="Goeker M."/>
        </authorList>
    </citation>
    <scope>NUCLEOTIDE SEQUENCE [LARGE SCALE GENOMIC DNA]</scope>
    <source>
        <strain evidence="8 9">DSM 21165</strain>
    </source>
</reference>
<feature type="transmembrane region" description="Helical" evidence="7">
    <location>
        <begin position="215"/>
        <end position="235"/>
    </location>
</feature>
<dbReference type="AlphaFoldDB" id="A0A362X507"/>
<dbReference type="EMBL" id="PVEO01000002">
    <property type="protein sequence ID" value="PQV50384.1"/>
    <property type="molecule type" value="Genomic_DNA"/>
</dbReference>
<dbReference type="InterPro" id="IPR052049">
    <property type="entry name" value="Electron_transfer_protein"/>
</dbReference>
<dbReference type="Proteomes" id="UP000251545">
    <property type="component" value="Unassembled WGS sequence"/>
</dbReference>
<evidence type="ECO:0000256" key="2">
    <source>
        <dbReference type="ARBA" id="ARBA00008929"/>
    </source>
</evidence>
<feature type="transmembrane region" description="Helical" evidence="7">
    <location>
        <begin position="247"/>
        <end position="272"/>
    </location>
</feature>
<comment type="similarity">
    <text evidence="2">Belongs to the NrfD family.</text>
</comment>
<feature type="transmembrane region" description="Helical" evidence="7">
    <location>
        <begin position="151"/>
        <end position="172"/>
    </location>
</feature>
<feature type="transmembrane region" description="Helical" evidence="7">
    <location>
        <begin position="61"/>
        <end position="82"/>
    </location>
</feature>
<gene>
    <name evidence="8" type="ORF">CLV33_102245</name>
</gene>
<comment type="caution">
    <text evidence="8">The sequence shown here is derived from an EMBL/GenBank/DDBJ whole genome shotgun (WGS) entry which is preliminary data.</text>
</comment>
<sequence>MQEEIFVSGRNIPNIDPSLEIWHWPISLYLFLGGLAAGILFFASVVTILGKDKDYPTTVKYASLVPPIALTLGLLALVYDLTHPLYTWQLYTTIRLESPMSWGAWVLLITTPLSFLWVFSYYSELFPKRELKFKFLNTFEKFLKNNRKNMAYALVPLSIILGVYTGILLSAFNARPLWNNAILGPLFLTSGLSTGAATIILLAKNTKEIQLFSRIDLALIIIELGLIVHMIMGMYAGSEVQLDAMNLLIGGEFTLMFFGFVVILGLIVPGILEALEIKGFKVPVAIPAILILIGGLIFRFVMVEAGQITRYLY</sequence>
<feature type="transmembrane region" description="Helical" evidence="7">
    <location>
        <begin position="26"/>
        <end position="49"/>
    </location>
</feature>
<dbReference type="RefSeq" id="WP_105472935.1">
    <property type="nucleotide sequence ID" value="NZ_PVEO01000002.1"/>
</dbReference>
<accession>A0A362X507</accession>
<evidence type="ECO:0000256" key="7">
    <source>
        <dbReference type="SAM" id="Phobius"/>
    </source>
</evidence>
<evidence type="ECO:0000256" key="5">
    <source>
        <dbReference type="ARBA" id="ARBA00022989"/>
    </source>
</evidence>
<feature type="transmembrane region" description="Helical" evidence="7">
    <location>
        <begin position="284"/>
        <end position="303"/>
    </location>
</feature>
<dbReference type="Gene3D" id="1.20.1630.10">
    <property type="entry name" value="Formate dehydrogenase/DMSO reductase domain"/>
    <property type="match status" value="1"/>
</dbReference>
<evidence type="ECO:0000313" key="8">
    <source>
        <dbReference type="EMBL" id="PQV50384.1"/>
    </source>
</evidence>
<keyword evidence="6 7" id="KW-0472">Membrane</keyword>
<keyword evidence="5 7" id="KW-1133">Transmembrane helix</keyword>
<evidence type="ECO:0000256" key="6">
    <source>
        <dbReference type="ARBA" id="ARBA00023136"/>
    </source>
</evidence>
<dbReference type="Pfam" id="PF03916">
    <property type="entry name" value="NrfD"/>
    <property type="match status" value="1"/>
</dbReference>
<evidence type="ECO:0000256" key="4">
    <source>
        <dbReference type="ARBA" id="ARBA00022692"/>
    </source>
</evidence>
<dbReference type="PANTHER" id="PTHR34856">
    <property type="entry name" value="PROTEIN NRFD"/>
    <property type="match status" value="1"/>
</dbReference>
<dbReference type="PANTHER" id="PTHR34856:SF2">
    <property type="entry name" value="PROTEIN NRFD"/>
    <property type="match status" value="1"/>
</dbReference>
<proteinExistence type="inferred from homology"/>
<dbReference type="InterPro" id="IPR005614">
    <property type="entry name" value="NrfD-like"/>
</dbReference>
<comment type="subcellular location">
    <subcellularLocation>
        <location evidence="1">Cell membrane</location>
        <topology evidence="1">Multi-pass membrane protein</topology>
    </subcellularLocation>
</comment>
<feature type="transmembrane region" description="Helical" evidence="7">
    <location>
        <begin position="178"/>
        <end position="203"/>
    </location>
</feature>
<evidence type="ECO:0000256" key="1">
    <source>
        <dbReference type="ARBA" id="ARBA00004651"/>
    </source>
</evidence>